<dbReference type="CDD" id="cd04317">
    <property type="entry name" value="EcAspRS_like_N"/>
    <property type="match status" value="1"/>
</dbReference>
<keyword evidence="2" id="KW-0436">Ligase</keyword>
<dbReference type="Gene3D" id="2.40.50.140">
    <property type="entry name" value="Nucleic acid-binding proteins"/>
    <property type="match status" value="1"/>
</dbReference>
<organism evidence="4">
    <name type="scientific">marine sediment metagenome</name>
    <dbReference type="NCBI Taxonomy" id="412755"/>
    <lineage>
        <taxon>unclassified sequences</taxon>
        <taxon>metagenomes</taxon>
        <taxon>ecological metagenomes</taxon>
    </lineage>
</organism>
<name>X1BXT5_9ZZZZ</name>
<evidence type="ECO:0000259" key="3">
    <source>
        <dbReference type="Pfam" id="PF01336"/>
    </source>
</evidence>
<dbReference type="GO" id="GO:0003676">
    <property type="term" value="F:nucleic acid binding"/>
    <property type="evidence" value="ECO:0007669"/>
    <property type="project" value="InterPro"/>
</dbReference>
<dbReference type="PANTHER" id="PTHR22594:SF5">
    <property type="entry name" value="ASPARTATE--TRNA LIGASE, MITOCHONDRIAL"/>
    <property type="match status" value="1"/>
</dbReference>
<evidence type="ECO:0000313" key="4">
    <source>
        <dbReference type="EMBL" id="GAG88973.1"/>
    </source>
</evidence>
<comment type="caution">
    <text evidence="4">The sequence shown here is derived from an EMBL/GenBank/DDBJ whole genome shotgun (WGS) entry which is preliminary data.</text>
</comment>
<protein>
    <recommendedName>
        <fullName evidence="3">OB domain-containing protein</fullName>
    </recommendedName>
</protein>
<dbReference type="GO" id="GO:0005524">
    <property type="term" value="F:ATP binding"/>
    <property type="evidence" value="ECO:0007669"/>
    <property type="project" value="UniProtKB-KW"/>
</dbReference>
<feature type="domain" description="OB" evidence="3">
    <location>
        <begin position="21"/>
        <end position="84"/>
    </location>
</feature>
<dbReference type="Pfam" id="PF01336">
    <property type="entry name" value="tRNA_anti-codon"/>
    <property type="match status" value="1"/>
</dbReference>
<dbReference type="AlphaFoldDB" id="X1BXT5"/>
<dbReference type="InterPro" id="IPR012340">
    <property type="entry name" value="NA-bd_OB-fold"/>
</dbReference>
<gene>
    <name evidence="4" type="ORF">S01H4_22733</name>
</gene>
<evidence type="ECO:0000256" key="2">
    <source>
        <dbReference type="ARBA" id="ARBA00023146"/>
    </source>
</evidence>
<keyword evidence="2" id="KW-0030">Aminoacyl-tRNA synthetase</keyword>
<dbReference type="GO" id="GO:0004815">
    <property type="term" value="F:aspartate-tRNA ligase activity"/>
    <property type="evidence" value="ECO:0007669"/>
    <property type="project" value="TreeGrafter"/>
</dbReference>
<feature type="non-terminal residue" evidence="4">
    <location>
        <position position="91"/>
    </location>
</feature>
<dbReference type="SUPFAM" id="SSF50249">
    <property type="entry name" value="Nucleic acid-binding proteins"/>
    <property type="match status" value="1"/>
</dbReference>
<accession>X1BXT5</accession>
<keyword evidence="1" id="KW-0648">Protein biosynthesis</keyword>
<proteinExistence type="predicted"/>
<dbReference type="InterPro" id="IPR047089">
    <property type="entry name" value="Asp-tRNA-ligase_1_N"/>
</dbReference>
<dbReference type="InterPro" id="IPR004365">
    <property type="entry name" value="NA-bd_OB_tRNA"/>
</dbReference>
<dbReference type="PANTHER" id="PTHR22594">
    <property type="entry name" value="ASPARTYL/LYSYL-TRNA SYNTHETASE"/>
    <property type="match status" value="1"/>
</dbReference>
<evidence type="ECO:0000256" key="1">
    <source>
        <dbReference type="ARBA" id="ARBA00022917"/>
    </source>
</evidence>
<sequence length="91" mass="10141">MNLKRTHTCGQLRKGDVGQEVILNGWINSRRDHGGLVFIDLRDRYGKTQVVFDGEQTPEAFATAKHLGMEDVIAVRGKVVPRPAESLNPDL</sequence>
<dbReference type="EMBL" id="BART01010461">
    <property type="protein sequence ID" value="GAG88973.1"/>
    <property type="molecule type" value="Genomic_DNA"/>
</dbReference>
<reference evidence="4" key="1">
    <citation type="journal article" date="2014" name="Front. Microbiol.">
        <title>High frequency of phylogenetically diverse reductive dehalogenase-homologous genes in deep subseafloor sedimentary metagenomes.</title>
        <authorList>
            <person name="Kawai M."/>
            <person name="Futagami T."/>
            <person name="Toyoda A."/>
            <person name="Takaki Y."/>
            <person name="Nishi S."/>
            <person name="Hori S."/>
            <person name="Arai W."/>
            <person name="Tsubouchi T."/>
            <person name="Morono Y."/>
            <person name="Uchiyama I."/>
            <person name="Ito T."/>
            <person name="Fujiyama A."/>
            <person name="Inagaki F."/>
            <person name="Takami H."/>
        </authorList>
    </citation>
    <scope>NUCLEOTIDE SEQUENCE</scope>
    <source>
        <strain evidence="4">Expedition CK06-06</strain>
    </source>
</reference>
<dbReference type="GO" id="GO:0006422">
    <property type="term" value="P:aspartyl-tRNA aminoacylation"/>
    <property type="evidence" value="ECO:0007669"/>
    <property type="project" value="TreeGrafter"/>
</dbReference>